<reference evidence="1" key="1">
    <citation type="submission" date="2023-10" db="EMBL/GenBank/DDBJ databases">
        <authorList>
            <person name="Rodriguez Cubillos JULIANA M."/>
            <person name="De Vega J."/>
        </authorList>
    </citation>
    <scope>NUCLEOTIDE SEQUENCE</scope>
</reference>
<proteinExistence type="predicted"/>
<organism evidence="1 2">
    <name type="scientific">Trifolium pratense</name>
    <name type="common">Red clover</name>
    <dbReference type="NCBI Taxonomy" id="57577"/>
    <lineage>
        <taxon>Eukaryota</taxon>
        <taxon>Viridiplantae</taxon>
        <taxon>Streptophyta</taxon>
        <taxon>Embryophyta</taxon>
        <taxon>Tracheophyta</taxon>
        <taxon>Spermatophyta</taxon>
        <taxon>Magnoliopsida</taxon>
        <taxon>eudicotyledons</taxon>
        <taxon>Gunneridae</taxon>
        <taxon>Pentapetalae</taxon>
        <taxon>rosids</taxon>
        <taxon>fabids</taxon>
        <taxon>Fabales</taxon>
        <taxon>Fabaceae</taxon>
        <taxon>Papilionoideae</taxon>
        <taxon>50 kb inversion clade</taxon>
        <taxon>NPAAA clade</taxon>
        <taxon>Hologalegina</taxon>
        <taxon>IRL clade</taxon>
        <taxon>Trifolieae</taxon>
        <taxon>Trifolium</taxon>
    </lineage>
</organism>
<accession>A0ACB0K1H1</accession>
<gene>
    <name evidence="1" type="ORF">MILVUS5_LOCUS17885</name>
</gene>
<dbReference type="Proteomes" id="UP001177021">
    <property type="component" value="Unassembled WGS sequence"/>
</dbReference>
<comment type="caution">
    <text evidence="1">The sequence shown here is derived from an EMBL/GenBank/DDBJ whole genome shotgun (WGS) entry which is preliminary data.</text>
</comment>
<evidence type="ECO:0000313" key="1">
    <source>
        <dbReference type="EMBL" id="CAJ2649888.1"/>
    </source>
</evidence>
<evidence type="ECO:0000313" key="2">
    <source>
        <dbReference type="Proteomes" id="UP001177021"/>
    </source>
</evidence>
<name>A0ACB0K1H1_TRIPR</name>
<sequence>MAKNLKLVPAIILFLFLFRITKEDVSGPKIIVPSITCTSTKDCPKVSARSKYVVNVCMDGYCHRMIFKPKRHM</sequence>
<protein>
    <submittedName>
        <fullName evidence="1">Uncharacterized protein</fullName>
    </submittedName>
</protein>
<dbReference type="EMBL" id="CASHSV030000109">
    <property type="protein sequence ID" value="CAJ2649888.1"/>
    <property type="molecule type" value="Genomic_DNA"/>
</dbReference>
<keyword evidence="2" id="KW-1185">Reference proteome</keyword>